<dbReference type="HOGENOM" id="CLU_448145_0_0_7"/>
<organism evidence="3 4">
    <name type="scientific">Desulfocapsa sulfexigens (strain DSM 10523 / SB164P1)</name>
    <dbReference type="NCBI Taxonomy" id="1167006"/>
    <lineage>
        <taxon>Bacteria</taxon>
        <taxon>Pseudomonadati</taxon>
        <taxon>Thermodesulfobacteriota</taxon>
        <taxon>Desulfobulbia</taxon>
        <taxon>Desulfobulbales</taxon>
        <taxon>Desulfocapsaceae</taxon>
        <taxon>Desulfocapsa</taxon>
    </lineage>
</organism>
<protein>
    <submittedName>
        <fullName evidence="3">CARDB domain-containing protein</fullName>
    </submittedName>
</protein>
<dbReference type="Gene3D" id="2.60.40.10">
    <property type="entry name" value="Immunoglobulins"/>
    <property type="match status" value="2"/>
</dbReference>
<keyword evidence="4" id="KW-1185">Reference proteome</keyword>
<dbReference type="InterPro" id="IPR013783">
    <property type="entry name" value="Ig-like_fold"/>
</dbReference>
<dbReference type="InterPro" id="IPR011635">
    <property type="entry name" value="CARDB"/>
</dbReference>
<reference evidence="4" key="1">
    <citation type="journal article" date="2013" name="Stand. Genomic Sci.">
        <title>Complete genome sequence of Desulfocapsa sulfexigens, a marine deltaproteobacterium specialized in disproportionating inorganic sulfur compounds.</title>
        <authorList>
            <person name="Finster K.W."/>
            <person name="Kjeldsen K.U."/>
            <person name="Kube M."/>
            <person name="Reinhardt R."/>
            <person name="Mussmann M."/>
            <person name="Amann R."/>
            <person name="Schreiber L."/>
        </authorList>
    </citation>
    <scope>NUCLEOTIDE SEQUENCE [LARGE SCALE GENOMIC DNA]</scope>
    <source>
        <strain evidence="4">DSM 10523 / SB164P1</strain>
    </source>
</reference>
<feature type="region of interest" description="Disordered" evidence="1">
    <location>
        <begin position="36"/>
        <end position="65"/>
    </location>
</feature>
<evidence type="ECO:0000256" key="1">
    <source>
        <dbReference type="SAM" id="MobiDB-lite"/>
    </source>
</evidence>
<proteinExistence type="predicted"/>
<evidence type="ECO:0000313" key="4">
    <source>
        <dbReference type="Proteomes" id="UP000011721"/>
    </source>
</evidence>
<dbReference type="Pfam" id="PF07705">
    <property type="entry name" value="CARDB"/>
    <property type="match status" value="1"/>
</dbReference>
<dbReference type="AlphaFoldDB" id="M1NZQ0"/>
<gene>
    <name evidence="3" type="ordered locus">UWK_00176</name>
</gene>
<dbReference type="Proteomes" id="UP000011721">
    <property type="component" value="Chromosome"/>
</dbReference>
<name>M1NZQ0_DESSD</name>
<dbReference type="KEGG" id="dsf:UWK_00176"/>
<accession>M1NZQ0</accession>
<dbReference type="RefSeq" id="WP_015402462.1">
    <property type="nucleotide sequence ID" value="NC_020304.1"/>
</dbReference>
<evidence type="ECO:0000259" key="2">
    <source>
        <dbReference type="Pfam" id="PF07705"/>
    </source>
</evidence>
<feature type="domain" description="CARDB" evidence="2">
    <location>
        <begin position="366"/>
        <end position="473"/>
    </location>
</feature>
<sequence>MILRPLFQALILSCLSVLYCSITIANERAVTPQVLSRPTNTTVESSHSQSKDFRKGPPNKLQPISTLPEKLTPMGYCCKNGKITRSTTDVCKKEHGTFYRTEKAATEQCNGYCCSNFTIVKTSQQKCKATQGKFFPGKQQAVQFCEHQKGYCSAGGDILRLTQNQCEKQKGLFFTNYSLARQNILKIKQQALVQKKSGQDLQSTQSPQQLSGLRTTLSDLYLSQRKWSAQPKFGDKIGYSPLLNLTVKNQGTATSSQTNIQIVAEQAPGGVTASDTNILQMSIQIPPLHPGKTFSFAWPQPSEEKWRKGNYRIRLSIPVDPGGESDATNNEVIIYFTCQSNTPMFQATAHPGLSTSINAPLISSSKPDLTVTLQAPDTILYHEFLYTFRGQVSNIGTAIAPKSEVSLGLLGSGVIPVDSQNIPALGTTMGVLPTSIFLELKGTISSSCNGSRQLFLQVDPANLIDEANEDNNIIAFDVECRKPQYLSYDLGLFEKGSQEAYGLKHIGYTHEPVNYSIKVYNFRNNSVSPETQLTVSCDVESDQTVVIKPISASDSTINYREFHFTNSWATNGNYQCQAKLSDVAGFTDSDTSNNQMSFSVQITGHLPGQ</sequence>
<evidence type="ECO:0000313" key="3">
    <source>
        <dbReference type="EMBL" id="AGF76763.1"/>
    </source>
</evidence>
<dbReference type="eggNOG" id="COG1572">
    <property type="taxonomic scope" value="Bacteria"/>
</dbReference>
<feature type="compositionally biased region" description="Polar residues" evidence="1">
    <location>
        <begin position="36"/>
        <end position="48"/>
    </location>
</feature>
<dbReference type="EMBL" id="CP003985">
    <property type="protein sequence ID" value="AGF76763.1"/>
    <property type="molecule type" value="Genomic_DNA"/>
</dbReference>